<evidence type="ECO:0000256" key="1">
    <source>
        <dbReference type="SAM" id="MobiDB-lite"/>
    </source>
</evidence>
<protein>
    <submittedName>
        <fullName evidence="2">Uncharacterized protein</fullName>
    </submittedName>
</protein>
<evidence type="ECO:0000313" key="3">
    <source>
        <dbReference type="Proteomes" id="UP001299012"/>
    </source>
</evidence>
<comment type="caution">
    <text evidence="2">The sequence shown here is derived from an EMBL/GenBank/DDBJ whole genome shotgun (WGS) entry which is preliminary data.</text>
</comment>
<feature type="region of interest" description="Disordered" evidence="1">
    <location>
        <begin position="20"/>
        <end position="54"/>
    </location>
</feature>
<feature type="region of interest" description="Disordered" evidence="1">
    <location>
        <begin position="76"/>
        <end position="115"/>
    </location>
</feature>
<accession>A0ABS9JWK5</accession>
<evidence type="ECO:0000313" key="2">
    <source>
        <dbReference type="EMBL" id="MCG0069961.1"/>
    </source>
</evidence>
<proteinExistence type="predicted"/>
<gene>
    <name evidence="2" type="ORF">L0F81_43120</name>
</gene>
<dbReference type="RefSeq" id="WP_237483060.1">
    <property type="nucleotide sequence ID" value="NZ_JAKKZF010000511.1"/>
</dbReference>
<sequence>RAGSGADAVDAAGVCAVAEAVRTDAPGVDTEAGAEGAGSEELEAGAGDRRAGSGADAVDAAGVCAVAEAVRTDASGVDTEAGAEGAGSEGAGVGRGGSSRSSVSAHVGMRKAVAR</sequence>
<name>A0ABS9JWK5_9ACTN</name>
<feature type="compositionally biased region" description="Gly residues" evidence="1">
    <location>
        <begin position="84"/>
        <end position="97"/>
    </location>
</feature>
<organism evidence="2 3">
    <name type="scientific">Streptomyces tricolor</name>
    <dbReference type="NCBI Taxonomy" id="68277"/>
    <lineage>
        <taxon>Bacteria</taxon>
        <taxon>Bacillati</taxon>
        <taxon>Actinomycetota</taxon>
        <taxon>Actinomycetes</taxon>
        <taxon>Kitasatosporales</taxon>
        <taxon>Streptomycetaceae</taxon>
        <taxon>Streptomyces</taxon>
        <taxon>Streptomyces violaceoruber group</taxon>
    </lineage>
</organism>
<dbReference type="EMBL" id="JAKKZF010000511">
    <property type="protein sequence ID" value="MCG0069961.1"/>
    <property type="molecule type" value="Genomic_DNA"/>
</dbReference>
<dbReference type="Proteomes" id="UP001299012">
    <property type="component" value="Unassembled WGS sequence"/>
</dbReference>
<reference evidence="2 3" key="1">
    <citation type="submission" date="2022-01" db="EMBL/GenBank/DDBJ databases">
        <title>Draft Genome Sequences of Seven Type Strains of the Genus Streptomyces.</title>
        <authorList>
            <person name="Aziz S."/>
            <person name="Coretto E."/>
            <person name="Chronakova A."/>
            <person name="Sproer C."/>
            <person name="Huber K."/>
            <person name="Nouioui I."/>
            <person name="Gross H."/>
        </authorList>
    </citation>
    <scope>NUCLEOTIDE SEQUENCE [LARGE SCALE GENOMIC DNA]</scope>
    <source>
        <strain evidence="2 3">DSM 41685</strain>
    </source>
</reference>
<feature type="non-terminal residue" evidence="2">
    <location>
        <position position="1"/>
    </location>
</feature>
<keyword evidence="3" id="KW-1185">Reference proteome</keyword>